<name>A0AAJ2LXG3_9MICO</name>
<dbReference type="RefSeq" id="WP_310890417.1">
    <property type="nucleotide sequence ID" value="NZ_JAHWXH010000001.1"/>
</dbReference>
<evidence type="ECO:0000313" key="2">
    <source>
        <dbReference type="Proteomes" id="UP001183582"/>
    </source>
</evidence>
<reference evidence="1 2" key="1">
    <citation type="submission" date="2021-06" db="EMBL/GenBank/DDBJ databases">
        <title>Genome-based taxonomic framework of Microbacterium strains isolated from marine environment, the description of four new species and reclassification of four preexisting species.</title>
        <authorList>
            <person name="Lee S.D."/>
            <person name="Kim S.-M."/>
            <person name="Byeon Y.-S."/>
            <person name="Yang H.L."/>
            <person name="Kim I.S."/>
        </authorList>
    </citation>
    <scope>NUCLEOTIDE SEQUENCE [LARGE SCALE GENOMIC DNA]</scope>
    <source>
        <strain evidence="1 2">KACC 20514</strain>
    </source>
</reference>
<dbReference type="AlphaFoldDB" id="A0AAJ2LXG3"/>
<dbReference type="GeneID" id="301456913"/>
<sequence length="155" mass="17286">MTHDDLARAIDLIADVLIPAERGRPAPSEVHLGVDLLGRLRPTETDTLRLACEQIGAPDRFGTLNQGARHDAVAALEQDSPDLFDVLRRCVYFGYYAQPVVIRVLREQGYDINEAPQPRGYRMPPMTPDVVANVDRSRRVWIPADRVGLSLKEAS</sequence>
<proteinExistence type="predicted"/>
<organism evidence="1 2">
    <name type="scientific">Microbacterium aurantiacum</name>
    <dbReference type="NCBI Taxonomy" id="162393"/>
    <lineage>
        <taxon>Bacteria</taxon>
        <taxon>Bacillati</taxon>
        <taxon>Actinomycetota</taxon>
        <taxon>Actinomycetes</taxon>
        <taxon>Micrococcales</taxon>
        <taxon>Microbacteriaceae</taxon>
        <taxon>Microbacterium</taxon>
    </lineage>
</organism>
<dbReference type="Proteomes" id="UP001183582">
    <property type="component" value="Unassembled WGS sequence"/>
</dbReference>
<evidence type="ECO:0008006" key="3">
    <source>
        <dbReference type="Google" id="ProtNLM"/>
    </source>
</evidence>
<accession>A0AAJ2LXG3</accession>
<comment type="caution">
    <text evidence="1">The sequence shown here is derived from an EMBL/GenBank/DDBJ whole genome shotgun (WGS) entry which is preliminary data.</text>
</comment>
<evidence type="ECO:0000313" key="1">
    <source>
        <dbReference type="EMBL" id="MDS0244333.1"/>
    </source>
</evidence>
<dbReference type="EMBL" id="JAHWXH010000001">
    <property type="protein sequence ID" value="MDS0244333.1"/>
    <property type="molecule type" value="Genomic_DNA"/>
</dbReference>
<gene>
    <name evidence="1" type="ORF">KZC50_01760</name>
</gene>
<protein>
    <recommendedName>
        <fullName evidence="3">Gluconate 2-dehydrogenase subunit 3 family protein</fullName>
    </recommendedName>
</protein>